<evidence type="ECO:0000256" key="11">
    <source>
        <dbReference type="ARBA" id="ARBA00046593"/>
    </source>
</evidence>
<dbReference type="InterPro" id="IPR009465">
    <property type="entry name" value="Spondin_N"/>
</dbReference>
<reference evidence="15" key="1">
    <citation type="submission" date="2022-01" db="EMBL/GenBank/DDBJ databases">
        <authorList>
            <person name="King R."/>
        </authorList>
    </citation>
    <scope>NUCLEOTIDE SEQUENCE</scope>
</reference>
<dbReference type="GO" id="GO:0048471">
    <property type="term" value="C:perinuclear region of cytoplasm"/>
    <property type="evidence" value="ECO:0007669"/>
    <property type="project" value="UniProtKB-SubCell"/>
</dbReference>
<evidence type="ECO:0000256" key="13">
    <source>
        <dbReference type="SAM" id="Phobius"/>
    </source>
</evidence>
<dbReference type="GO" id="GO:0005765">
    <property type="term" value="C:lysosomal membrane"/>
    <property type="evidence" value="ECO:0007669"/>
    <property type="project" value="UniProtKB-SubCell"/>
</dbReference>
<dbReference type="Proteomes" id="UP001153737">
    <property type="component" value="Chromosome 13"/>
</dbReference>
<evidence type="ECO:0000259" key="14">
    <source>
        <dbReference type="PROSITE" id="PS51020"/>
    </source>
</evidence>
<evidence type="ECO:0000256" key="10">
    <source>
        <dbReference type="ARBA" id="ARBA00035449"/>
    </source>
</evidence>
<feature type="region of interest" description="Disordered" evidence="12">
    <location>
        <begin position="1"/>
        <end position="62"/>
    </location>
</feature>
<comment type="similarity">
    <text evidence="3">Belongs to the BRI3 family.</text>
</comment>
<evidence type="ECO:0000313" key="16">
    <source>
        <dbReference type="Proteomes" id="UP001153737"/>
    </source>
</evidence>
<dbReference type="EMBL" id="OU896719">
    <property type="protein sequence ID" value="CAG9816186.1"/>
    <property type="molecule type" value="Genomic_DNA"/>
</dbReference>
<name>A0A9N9SGH5_PHACE</name>
<dbReference type="Pfam" id="PF10164">
    <property type="entry name" value="BRI3"/>
    <property type="match status" value="1"/>
</dbReference>
<dbReference type="AlphaFoldDB" id="A0A9N9SGH5"/>
<feature type="transmembrane region" description="Helical" evidence="13">
    <location>
        <begin position="92"/>
        <end position="110"/>
    </location>
</feature>
<sequence length="123" mass="13094">MQRPINSPPPYEPGFKNADGYGHPYPPSSPQSMPMPMNSGMNYPSAPPPRMHQPAPTTTSTVVVVGGGGGGGLPGCPVCHNNSWGSTWGCCAWMWLICCFPIGILCCLCMREKKCTQCGYTIG</sequence>
<protein>
    <recommendedName>
        <fullName evidence="9">Membrane protein BRI3</fullName>
    </recommendedName>
    <alternativeName>
        <fullName evidence="10">Brain protein I3</fullName>
    </alternativeName>
</protein>
<evidence type="ECO:0000256" key="3">
    <source>
        <dbReference type="ARBA" id="ARBA00008090"/>
    </source>
</evidence>
<dbReference type="OrthoDB" id="2564984at2759"/>
<feature type="compositionally biased region" description="Pro residues" evidence="12">
    <location>
        <begin position="1"/>
        <end position="12"/>
    </location>
</feature>
<dbReference type="PANTHER" id="PTHR13551:SF1">
    <property type="entry name" value="MEMBRANE PROTEIN BRI3"/>
    <property type="match status" value="1"/>
</dbReference>
<evidence type="ECO:0000256" key="5">
    <source>
        <dbReference type="ARBA" id="ARBA00022692"/>
    </source>
</evidence>
<evidence type="ECO:0000256" key="4">
    <source>
        <dbReference type="ARBA" id="ARBA00022490"/>
    </source>
</evidence>
<evidence type="ECO:0000256" key="8">
    <source>
        <dbReference type="ARBA" id="ARBA00023228"/>
    </source>
</evidence>
<evidence type="ECO:0000256" key="7">
    <source>
        <dbReference type="ARBA" id="ARBA00023136"/>
    </source>
</evidence>
<evidence type="ECO:0000256" key="9">
    <source>
        <dbReference type="ARBA" id="ARBA00035284"/>
    </source>
</evidence>
<comment type="subunit">
    <text evidence="11">Interacts with BRI3BP. Interacts with MGAT1 and IFITM3.</text>
</comment>
<proteinExistence type="inferred from homology"/>
<keyword evidence="16" id="KW-1185">Reference proteome</keyword>
<evidence type="ECO:0000256" key="12">
    <source>
        <dbReference type="SAM" id="MobiDB-lite"/>
    </source>
</evidence>
<evidence type="ECO:0000256" key="2">
    <source>
        <dbReference type="ARBA" id="ARBA00004556"/>
    </source>
</evidence>
<dbReference type="PROSITE" id="PS51020">
    <property type="entry name" value="SPONDIN"/>
    <property type="match status" value="1"/>
</dbReference>
<accession>A0A9N9SGH5</accession>
<keyword evidence="7 13" id="KW-0472">Membrane</keyword>
<feature type="domain" description="Spondin" evidence="14">
    <location>
        <begin position="1"/>
        <end position="47"/>
    </location>
</feature>
<keyword evidence="6 13" id="KW-1133">Transmembrane helix</keyword>
<gene>
    <name evidence="15" type="ORF">PHAECO_LOCUS3720</name>
</gene>
<comment type="subcellular location">
    <subcellularLocation>
        <location evidence="2">Cytoplasm</location>
        <location evidence="2">Perinuclear region</location>
    </subcellularLocation>
    <subcellularLocation>
        <location evidence="1">Lysosome membrane</location>
        <topology evidence="1">Multi-pass membrane protein</topology>
    </subcellularLocation>
</comment>
<evidence type="ECO:0000256" key="6">
    <source>
        <dbReference type="ARBA" id="ARBA00022989"/>
    </source>
</evidence>
<keyword evidence="4" id="KW-0963">Cytoplasm</keyword>
<keyword evidence="8" id="KW-0458">Lysosome</keyword>
<keyword evidence="5 13" id="KW-0812">Transmembrane</keyword>
<feature type="compositionally biased region" description="Low complexity" evidence="12">
    <location>
        <begin position="30"/>
        <end position="44"/>
    </location>
</feature>
<organism evidence="15 16">
    <name type="scientific">Phaedon cochleariae</name>
    <name type="common">Mustard beetle</name>
    <dbReference type="NCBI Taxonomy" id="80249"/>
    <lineage>
        <taxon>Eukaryota</taxon>
        <taxon>Metazoa</taxon>
        <taxon>Ecdysozoa</taxon>
        <taxon>Arthropoda</taxon>
        <taxon>Hexapoda</taxon>
        <taxon>Insecta</taxon>
        <taxon>Pterygota</taxon>
        <taxon>Neoptera</taxon>
        <taxon>Endopterygota</taxon>
        <taxon>Coleoptera</taxon>
        <taxon>Polyphaga</taxon>
        <taxon>Cucujiformia</taxon>
        <taxon>Chrysomeloidea</taxon>
        <taxon>Chrysomelidae</taxon>
        <taxon>Chrysomelinae</taxon>
        <taxon>Chrysomelini</taxon>
        <taxon>Phaedon</taxon>
    </lineage>
</organism>
<evidence type="ECO:0000256" key="1">
    <source>
        <dbReference type="ARBA" id="ARBA00004155"/>
    </source>
</evidence>
<dbReference type="PANTHER" id="PTHR13551">
    <property type="entry name" value="BRAIN PROTEIN I3"/>
    <property type="match status" value="1"/>
</dbReference>
<reference evidence="15" key="2">
    <citation type="submission" date="2022-10" db="EMBL/GenBank/DDBJ databases">
        <authorList>
            <consortium name="ENA_rothamsted_submissions"/>
            <consortium name="culmorum"/>
            <person name="King R."/>
        </authorList>
    </citation>
    <scope>NUCLEOTIDE SEQUENCE</scope>
</reference>
<dbReference type="InterPro" id="IPR019317">
    <property type="entry name" value="BRI3"/>
</dbReference>
<evidence type="ECO:0000313" key="15">
    <source>
        <dbReference type="EMBL" id="CAG9816186.1"/>
    </source>
</evidence>